<organism evidence="1 2">
    <name type="scientific">Pseudomaricurvus hydrocarbonicus</name>
    <dbReference type="NCBI Taxonomy" id="1470433"/>
    <lineage>
        <taxon>Bacteria</taxon>
        <taxon>Pseudomonadati</taxon>
        <taxon>Pseudomonadota</taxon>
        <taxon>Gammaproteobacteria</taxon>
        <taxon>Cellvibrionales</taxon>
        <taxon>Cellvibrionaceae</taxon>
        <taxon>Pseudomaricurvus</taxon>
    </lineage>
</organism>
<comment type="caution">
    <text evidence="1">The sequence shown here is derived from an EMBL/GenBank/DDBJ whole genome shotgun (WGS) entry which is preliminary data.</text>
</comment>
<proteinExistence type="predicted"/>
<evidence type="ECO:0000313" key="1">
    <source>
        <dbReference type="EMBL" id="NHO65331.1"/>
    </source>
</evidence>
<dbReference type="EMBL" id="JAAONZ010000004">
    <property type="protein sequence ID" value="NHO65331.1"/>
    <property type="molecule type" value="Genomic_DNA"/>
</dbReference>
<dbReference type="RefSeq" id="WP_167184039.1">
    <property type="nucleotide sequence ID" value="NZ_JAAONZ010000004.1"/>
</dbReference>
<dbReference type="Pfam" id="PF04343">
    <property type="entry name" value="DUF488"/>
    <property type="match status" value="1"/>
</dbReference>
<dbReference type="PIRSF" id="PIRSF024492">
    <property type="entry name" value="UCP024492"/>
    <property type="match status" value="1"/>
</dbReference>
<dbReference type="PANTHER" id="PTHR39337">
    <property type="entry name" value="BLR5642 PROTEIN"/>
    <property type="match status" value="1"/>
</dbReference>
<accession>A0A9E5MGZ4</accession>
<dbReference type="PANTHER" id="PTHR39337:SF1">
    <property type="entry name" value="BLR5642 PROTEIN"/>
    <property type="match status" value="1"/>
</dbReference>
<dbReference type="InterPro" id="IPR007438">
    <property type="entry name" value="DUF488"/>
</dbReference>
<reference evidence="1" key="1">
    <citation type="submission" date="2020-03" db="EMBL/GenBank/DDBJ databases">
        <authorList>
            <person name="Guo F."/>
        </authorList>
    </citation>
    <scope>NUCLEOTIDE SEQUENCE</scope>
    <source>
        <strain evidence="1">JCM 30134</strain>
    </source>
</reference>
<dbReference type="Proteomes" id="UP000787472">
    <property type="component" value="Unassembled WGS sequence"/>
</dbReference>
<evidence type="ECO:0000313" key="2">
    <source>
        <dbReference type="Proteomes" id="UP000787472"/>
    </source>
</evidence>
<sequence length="193" mass="22316">MLYSIGYATKPIDTFIAQLQRYGISALADVRSVPFSKVFFDYHQGAIEGHLKRAGIQYVYLGNELGPRSKDDNHYDDCRQVQFDRLMHSPLFQQGLARLKTGLQRGFHIGLMCAEKDPASCHRSLLIGYAFKHELGMELQHITHEGELESQQSLEERLPTMHNLEEDLFLTTQEKLKQAYQLQLKKTSYRRPE</sequence>
<dbReference type="AlphaFoldDB" id="A0A9E5MGZ4"/>
<name>A0A9E5MGZ4_9GAMM</name>
<gene>
    <name evidence="1" type="ORF">G8770_07230</name>
</gene>
<keyword evidence="2" id="KW-1185">Reference proteome</keyword>
<dbReference type="InterPro" id="IPR014519">
    <property type="entry name" value="UCP024492"/>
</dbReference>
<protein>
    <submittedName>
        <fullName evidence="1">DUF488 domain-containing protein</fullName>
    </submittedName>
</protein>